<reference evidence="1 2" key="1">
    <citation type="submission" date="2020-03" db="EMBL/GenBank/DDBJ databases">
        <title>Whole genome shotgun sequence of Phytohabitans rumicis NBRC 108638.</title>
        <authorList>
            <person name="Komaki H."/>
            <person name="Tamura T."/>
        </authorList>
    </citation>
    <scope>NUCLEOTIDE SEQUENCE [LARGE SCALE GENOMIC DNA]</scope>
    <source>
        <strain evidence="1 2">NBRC 108638</strain>
    </source>
</reference>
<accession>A0A6V8LLI6</accession>
<protein>
    <submittedName>
        <fullName evidence="1">Uncharacterized protein</fullName>
    </submittedName>
</protein>
<keyword evidence="2" id="KW-1185">Reference proteome</keyword>
<evidence type="ECO:0000313" key="2">
    <source>
        <dbReference type="Proteomes" id="UP000482960"/>
    </source>
</evidence>
<organism evidence="1 2">
    <name type="scientific">Phytohabitans rumicis</name>
    <dbReference type="NCBI Taxonomy" id="1076125"/>
    <lineage>
        <taxon>Bacteria</taxon>
        <taxon>Bacillati</taxon>
        <taxon>Actinomycetota</taxon>
        <taxon>Actinomycetes</taxon>
        <taxon>Micromonosporales</taxon>
        <taxon>Micromonosporaceae</taxon>
    </lineage>
</organism>
<dbReference type="AlphaFoldDB" id="A0A6V8LLI6"/>
<reference evidence="1 2" key="2">
    <citation type="submission" date="2020-03" db="EMBL/GenBank/DDBJ databases">
        <authorList>
            <person name="Ichikawa N."/>
            <person name="Kimura A."/>
            <person name="Kitahashi Y."/>
            <person name="Uohara A."/>
        </authorList>
    </citation>
    <scope>NUCLEOTIDE SEQUENCE [LARGE SCALE GENOMIC DNA]</scope>
    <source>
        <strain evidence="1 2">NBRC 108638</strain>
    </source>
</reference>
<proteinExistence type="predicted"/>
<name>A0A6V8LLI6_9ACTN</name>
<comment type="caution">
    <text evidence="1">The sequence shown here is derived from an EMBL/GenBank/DDBJ whole genome shotgun (WGS) entry which is preliminary data.</text>
</comment>
<dbReference type="EMBL" id="BLPG01000001">
    <property type="protein sequence ID" value="GFJ93505.1"/>
    <property type="molecule type" value="Genomic_DNA"/>
</dbReference>
<evidence type="ECO:0000313" key="1">
    <source>
        <dbReference type="EMBL" id="GFJ93505.1"/>
    </source>
</evidence>
<dbReference type="RefSeq" id="WP_173080133.1">
    <property type="nucleotide sequence ID" value="NZ_BAABJB010000034.1"/>
</dbReference>
<sequence length="94" mass="10879">MSQRPAISAFFAACADRGDKVGFSLIDGREFLGWVYEVSDEQILVLWASNPIYAQAHGGERWNPDDEWMPLETIRTETVARYDQSRKQWLHMTD</sequence>
<gene>
    <name evidence="1" type="ORF">Prum_071470</name>
</gene>
<dbReference type="Proteomes" id="UP000482960">
    <property type="component" value="Unassembled WGS sequence"/>
</dbReference>